<sequence length="96" mass="10222">MVSPPTPRNNSFSSSPPSHPLPPHTPPPSSPPPPLHFSALDVVVGKGTSIQELFSGEDESLLGGKSIQMCKGVIDSTGKELFGEIGLRMKEFGRRN</sequence>
<evidence type="ECO:0000313" key="1">
    <source>
        <dbReference type="EMBL" id="KAI3746845.1"/>
    </source>
</evidence>
<reference evidence="2" key="1">
    <citation type="journal article" date="2022" name="Mol. Ecol. Resour.">
        <title>The genomes of chicory, endive, great burdock and yacon provide insights into Asteraceae palaeo-polyploidization history and plant inulin production.</title>
        <authorList>
            <person name="Fan W."/>
            <person name="Wang S."/>
            <person name="Wang H."/>
            <person name="Wang A."/>
            <person name="Jiang F."/>
            <person name="Liu H."/>
            <person name="Zhao H."/>
            <person name="Xu D."/>
            <person name="Zhang Y."/>
        </authorList>
    </citation>
    <scope>NUCLEOTIDE SEQUENCE [LARGE SCALE GENOMIC DNA]</scope>
    <source>
        <strain evidence="2">cv. Niubang</strain>
    </source>
</reference>
<reference evidence="1 2" key="2">
    <citation type="journal article" date="2022" name="Mol. Ecol. Resour.">
        <title>The genomes of chicory, endive, great burdock and yacon provide insights into Asteraceae paleo-polyploidization history and plant inulin production.</title>
        <authorList>
            <person name="Fan W."/>
            <person name="Wang S."/>
            <person name="Wang H."/>
            <person name="Wang A."/>
            <person name="Jiang F."/>
            <person name="Liu H."/>
            <person name="Zhao H."/>
            <person name="Xu D."/>
            <person name="Zhang Y."/>
        </authorList>
    </citation>
    <scope>NUCLEOTIDE SEQUENCE [LARGE SCALE GENOMIC DNA]</scope>
    <source>
        <strain evidence="2">cv. Niubang</strain>
    </source>
</reference>
<name>A0ACB9DK85_ARCLA</name>
<evidence type="ECO:0000313" key="2">
    <source>
        <dbReference type="Proteomes" id="UP001055879"/>
    </source>
</evidence>
<dbReference type="EMBL" id="CM042049">
    <property type="protein sequence ID" value="KAI3746845.1"/>
    <property type="molecule type" value="Genomic_DNA"/>
</dbReference>
<accession>A0ACB9DK85</accession>
<gene>
    <name evidence="1" type="ORF">L6452_09287</name>
</gene>
<organism evidence="1 2">
    <name type="scientific">Arctium lappa</name>
    <name type="common">Greater burdock</name>
    <name type="synonym">Lappa major</name>
    <dbReference type="NCBI Taxonomy" id="4217"/>
    <lineage>
        <taxon>Eukaryota</taxon>
        <taxon>Viridiplantae</taxon>
        <taxon>Streptophyta</taxon>
        <taxon>Embryophyta</taxon>
        <taxon>Tracheophyta</taxon>
        <taxon>Spermatophyta</taxon>
        <taxon>Magnoliopsida</taxon>
        <taxon>eudicotyledons</taxon>
        <taxon>Gunneridae</taxon>
        <taxon>Pentapetalae</taxon>
        <taxon>asterids</taxon>
        <taxon>campanulids</taxon>
        <taxon>Asterales</taxon>
        <taxon>Asteraceae</taxon>
        <taxon>Carduoideae</taxon>
        <taxon>Cardueae</taxon>
        <taxon>Arctiinae</taxon>
        <taxon>Arctium</taxon>
    </lineage>
</organism>
<proteinExistence type="predicted"/>
<dbReference type="Proteomes" id="UP001055879">
    <property type="component" value="Linkage Group LG03"/>
</dbReference>
<comment type="caution">
    <text evidence="1">The sequence shown here is derived from an EMBL/GenBank/DDBJ whole genome shotgun (WGS) entry which is preliminary data.</text>
</comment>
<protein>
    <submittedName>
        <fullName evidence="1">Uncharacterized protein</fullName>
    </submittedName>
</protein>
<keyword evidence="2" id="KW-1185">Reference proteome</keyword>